<dbReference type="InterPro" id="IPR005064">
    <property type="entry name" value="BUG"/>
</dbReference>
<dbReference type="EMBL" id="UWPJ01000034">
    <property type="protein sequence ID" value="VCU72025.1"/>
    <property type="molecule type" value="Genomic_DNA"/>
</dbReference>
<dbReference type="Pfam" id="PF03401">
    <property type="entry name" value="TctC"/>
    <property type="match status" value="1"/>
</dbReference>
<dbReference type="Gene3D" id="3.40.190.10">
    <property type="entry name" value="Periplasmic binding protein-like II"/>
    <property type="match status" value="1"/>
</dbReference>
<dbReference type="Gene3D" id="3.40.190.150">
    <property type="entry name" value="Bordetella uptake gene, domain 1"/>
    <property type="match status" value="1"/>
</dbReference>
<evidence type="ECO:0000256" key="2">
    <source>
        <dbReference type="SAM" id="SignalP"/>
    </source>
</evidence>
<dbReference type="OrthoDB" id="8627641at2"/>
<dbReference type="CDD" id="cd13578">
    <property type="entry name" value="PBP2_Bug27"/>
    <property type="match status" value="1"/>
</dbReference>
<sequence length="323" mass="34323">MMKNFLARMCAATACTLMLAGQAVSQGYPVRPITLIVPYAPASAPDLLGRVVAAKLSESLGQSVVVENRVGAAGQIGADAISKAAPDGYTIGVFDGNVYGILPAARPRSGHDPLRDYTLIMNAARLTMFLAVNSSVPANSVQEFIALAKANPGMNYGSAGQLGIHHLSMESFMQMSGIYMNHIPYKGVIQAVPALITGEVSAMFNSLPSLSPHLKSGKIRLLGAGSPQRSPLLPELPTISESGLPGYESLYSMGFAAPAGTPKEIIEQLHAHMTRALQQPDVAEKLAAVGLEPAMNSPTEFRAQIQREQAQYRKLVELTNIRN</sequence>
<dbReference type="Proteomes" id="UP000277294">
    <property type="component" value="Unassembled WGS sequence"/>
</dbReference>
<evidence type="ECO:0000313" key="4">
    <source>
        <dbReference type="Proteomes" id="UP000277294"/>
    </source>
</evidence>
<organism evidence="3 4">
    <name type="scientific">Pigmentiphaga humi</name>
    <dbReference type="NCBI Taxonomy" id="2478468"/>
    <lineage>
        <taxon>Bacteria</taxon>
        <taxon>Pseudomonadati</taxon>
        <taxon>Pseudomonadota</taxon>
        <taxon>Betaproteobacteria</taxon>
        <taxon>Burkholderiales</taxon>
        <taxon>Alcaligenaceae</taxon>
        <taxon>Pigmentiphaga</taxon>
    </lineage>
</organism>
<protein>
    <submittedName>
        <fullName evidence="3">Tripartite tricarboxylate transporter family receptor</fullName>
    </submittedName>
</protein>
<dbReference type="RefSeq" id="WP_160142380.1">
    <property type="nucleotide sequence ID" value="NZ_UWPJ01000034.1"/>
</dbReference>
<keyword evidence="4" id="KW-1185">Reference proteome</keyword>
<dbReference type="PANTHER" id="PTHR42928:SF5">
    <property type="entry name" value="BLR1237 PROTEIN"/>
    <property type="match status" value="1"/>
</dbReference>
<dbReference type="PANTHER" id="PTHR42928">
    <property type="entry name" value="TRICARBOXYLATE-BINDING PROTEIN"/>
    <property type="match status" value="1"/>
</dbReference>
<gene>
    <name evidence="3" type="ORF">PIGHUM_04120</name>
</gene>
<dbReference type="AlphaFoldDB" id="A0A3P4BA67"/>
<keyword evidence="2" id="KW-0732">Signal</keyword>
<feature type="signal peptide" evidence="2">
    <location>
        <begin position="1"/>
        <end position="25"/>
    </location>
</feature>
<keyword evidence="3" id="KW-0675">Receptor</keyword>
<dbReference type="PIRSF" id="PIRSF017082">
    <property type="entry name" value="YflP"/>
    <property type="match status" value="1"/>
</dbReference>
<proteinExistence type="inferred from homology"/>
<reference evidence="3 4" key="1">
    <citation type="submission" date="2018-10" db="EMBL/GenBank/DDBJ databases">
        <authorList>
            <person name="Criscuolo A."/>
        </authorList>
    </citation>
    <scope>NUCLEOTIDE SEQUENCE [LARGE SCALE GENOMIC DNA]</scope>
    <source>
        <strain evidence="3">DnA1</strain>
    </source>
</reference>
<accession>A0A3P4BA67</accession>
<evidence type="ECO:0000256" key="1">
    <source>
        <dbReference type="ARBA" id="ARBA00006987"/>
    </source>
</evidence>
<name>A0A3P4BA67_9BURK</name>
<feature type="chain" id="PRO_5018151413" evidence="2">
    <location>
        <begin position="26"/>
        <end position="323"/>
    </location>
</feature>
<dbReference type="SUPFAM" id="SSF53850">
    <property type="entry name" value="Periplasmic binding protein-like II"/>
    <property type="match status" value="1"/>
</dbReference>
<comment type="similarity">
    <text evidence="1">Belongs to the UPF0065 (bug) family.</text>
</comment>
<evidence type="ECO:0000313" key="3">
    <source>
        <dbReference type="EMBL" id="VCU72025.1"/>
    </source>
</evidence>
<dbReference type="InterPro" id="IPR042100">
    <property type="entry name" value="Bug_dom1"/>
</dbReference>